<dbReference type="Proteomes" id="UP000274922">
    <property type="component" value="Unassembled WGS sequence"/>
</dbReference>
<dbReference type="STRING" id="1555241.A0A4P9X9Z5"/>
<dbReference type="SMART" id="SM01224">
    <property type="entry name" value="G_gamma"/>
    <property type="match status" value="1"/>
</dbReference>
<gene>
    <name evidence="3" type="ORF">CXG81DRAFT_25217</name>
</gene>
<dbReference type="EMBL" id="ML014151">
    <property type="protein sequence ID" value="RKP02132.1"/>
    <property type="molecule type" value="Genomic_DNA"/>
</dbReference>
<feature type="domain" description="G protein gamma" evidence="2">
    <location>
        <begin position="1"/>
        <end position="68"/>
    </location>
</feature>
<feature type="region of interest" description="Disordered" evidence="1">
    <location>
        <begin position="41"/>
        <end position="68"/>
    </location>
</feature>
<accession>A0A4P9X9Z5</accession>
<name>A0A4P9X9Z5_9FUNG</name>
<protein>
    <recommendedName>
        <fullName evidence="2">G protein gamma domain-containing protein</fullName>
    </recommendedName>
</protein>
<evidence type="ECO:0000313" key="3">
    <source>
        <dbReference type="EMBL" id="RKP02132.1"/>
    </source>
</evidence>
<dbReference type="SMART" id="SM00224">
    <property type="entry name" value="GGL"/>
    <property type="match status" value="1"/>
</dbReference>
<sequence>MTELKLQKLLALNERLRQEEEFPRVRVSEASKALVSFVTSTEDPLSDPGRIEDNPFTKKTSKGGCTIL</sequence>
<keyword evidence="4" id="KW-1185">Reference proteome</keyword>
<dbReference type="Pfam" id="PF00631">
    <property type="entry name" value="G-gamma"/>
    <property type="match status" value="1"/>
</dbReference>
<dbReference type="PROSITE" id="PS50058">
    <property type="entry name" value="G_PROTEIN_GAMMA"/>
    <property type="match status" value="1"/>
</dbReference>
<evidence type="ECO:0000256" key="1">
    <source>
        <dbReference type="SAM" id="MobiDB-lite"/>
    </source>
</evidence>
<reference evidence="4" key="1">
    <citation type="journal article" date="2018" name="Nat. Microbiol.">
        <title>Leveraging single-cell genomics to expand the fungal tree of life.</title>
        <authorList>
            <person name="Ahrendt S.R."/>
            <person name="Quandt C.A."/>
            <person name="Ciobanu D."/>
            <person name="Clum A."/>
            <person name="Salamov A."/>
            <person name="Andreopoulos B."/>
            <person name="Cheng J.F."/>
            <person name="Woyke T."/>
            <person name="Pelin A."/>
            <person name="Henrissat B."/>
            <person name="Reynolds N.K."/>
            <person name="Benny G.L."/>
            <person name="Smith M.E."/>
            <person name="James T.Y."/>
            <person name="Grigoriev I.V."/>
        </authorList>
    </citation>
    <scope>NUCLEOTIDE SEQUENCE [LARGE SCALE GENOMIC DNA]</scope>
    <source>
        <strain evidence="4">ATCC 52028</strain>
    </source>
</reference>
<dbReference type="InterPro" id="IPR015898">
    <property type="entry name" value="G-protein_gamma-like_dom"/>
</dbReference>
<dbReference type="OrthoDB" id="19232at2759"/>
<dbReference type="AlphaFoldDB" id="A0A4P9X9Z5"/>
<dbReference type="GO" id="GO:0007186">
    <property type="term" value="P:G protein-coupled receptor signaling pathway"/>
    <property type="evidence" value="ECO:0007669"/>
    <property type="project" value="InterPro"/>
</dbReference>
<proteinExistence type="predicted"/>
<dbReference type="InterPro" id="IPR036284">
    <property type="entry name" value="GGL_sf"/>
</dbReference>
<dbReference type="Gene3D" id="4.10.260.10">
    <property type="entry name" value="Transducin (heterotrimeric G protein), gamma chain"/>
    <property type="match status" value="1"/>
</dbReference>
<dbReference type="SUPFAM" id="SSF48670">
    <property type="entry name" value="Transducin (heterotrimeric G protein), gamma chain"/>
    <property type="match status" value="1"/>
</dbReference>
<organism evidence="3 4">
    <name type="scientific">Caulochytrium protostelioides</name>
    <dbReference type="NCBI Taxonomy" id="1555241"/>
    <lineage>
        <taxon>Eukaryota</taxon>
        <taxon>Fungi</taxon>
        <taxon>Fungi incertae sedis</taxon>
        <taxon>Chytridiomycota</taxon>
        <taxon>Chytridiomycota incertae sedis</taxon>
        <taxon>Chytridiomycetes</taxon>
        <taxon>Caulochytriales</taxon>
        <taxon>Caulochytriaceae</taxon>
        <taxon>Caulochytrium</taxon>
    </lineage>
</organism>
<evidence type="ECO:0000259" key="2">
    <source>
        <dbReference type="PROSITE" id="PS50058"/>
    </source>
</evidence>
<evidence type="ECO:0000313" key="4">
    <source>
        <dbReference type="Proteomes" id="UP000274922"/>
    </source>
</evidence>